<dbReference type="SUPFAM" id="SSF51735">
    <property type="entry name" value="NAD(P)-binding Rossmann-fold domains"/>
    <property type="match status" value="1"/>
</dbReference>
<evidence type="ECO:0000259" key="2">
    <source>
        <dbReference type="Pfam" id="PF10728"/>
    </source>
</evidence>
<feature type="domain" description="Putative oxidoreductase/dehydrogenase Rossmann-like" evidence="1">
    <location>
        <begin position="16"/>
        <end position="128"/>
    </location>
</feature>
<evidence type="ECO:0000313" key="3">
    <source>
        <dbReference type="EMBL" id="PPE70950.1"/>
    </source>
</evidence>
<dbReference type="InterPro" id="IPR008927">
    <property type="entry name" value="6-PGluconate_DH-like_C_sf"/>
</dbReference>
<accession>A0A2S5T7H9</accession>
<dbReference type="RefSeq" id="WP_104356640.1">
    <property type="nucleotide sequence ID" value="NZ_CALFFA010000022.1"/>
</dbReference>
<comment type="caution">
    <text evidence="3">The sequence shown here is derived from an EMBL/GenBank/DDBJ whole genome shotgun (WGS) entry which is preliminary data.</text>
</comment>
<dbReference type="PANTHER" id="PTHR40459:SF1">
    <property type="entry name" value="CONSERVED HYPOTHETICAL ALANINE AND LEUCINE RICH PROTEIN"/>
    <property type="match status" value="1"/>
</dbReference>
<sequence>MPPALSLPDASPRDRTLGFLGCGRVGRTLAMAYSRAGFRVQLAWSRSADTSARMAGEVPGLRVQAHPQEVVDGVDFVWVTVSDDAIGPLASSLQWRPGQWVVHCSGATEVAALRKAREAGGLTGGFHPLQMFANPQVALQGLAGCVVGIEAEGPLLEALEEMAQAIGCHPIRVPAGDRALYHASAYYVGPFLIALLAEAVALWQRFGASAAEALRALLPLLHGTLSAVGDAGLAGGMGGCVVRGDAGTVQKHLDALGAFDPEAQALYRALALRTVPLGIQRRTLSEERAEVIRRLLLGR</sequence>
<dbReference type="Gene3D" id="1.10.1040.20">
    <property type="entry name" value="ProC-like, C-terminal domain"/>
    <property type="match status" value="1"/>
</dbReference>
<dbReference type="EMBL" id="PSNY01000004">
    <property type="protein sequence ID" value="PPE70950.1"/>
    <property type="molecule type" value="Genomic_DNA"/>
</dbReference>
<feature type="domain" description="DUF2520" evidence="2">
    <location>
        <begin position="145"/>
        <end position="274"/>
    </location>
</feature>
<dbReference type="InterPro" id="IPR037108">
    <property type="entry name" value="TM1727-like_C_sf"/>
</dbReference>
<dbReference type="OrthoDB" id="8650434at2"/>
<dbReference type="Pfam" id="PF10727">
    <property type="entry name" value="Rossmann-like"/>
    <property type="match status" value="1"/>
</dbReference>
<dbReference type="SUPFAM" id="SSF48179">
    <property type="entry name" value="6-phosphogluconate dehydrogenase C-terminal domain-like"/>
    <property type="match status" value="1"/>
</dbReference>
<dbReference type="PANTHER" id="PTHR40459">
    <property type="entry name" value="CONSERVED HYPOTHETICAL ALANINE AND LEUCINE RICH PROTEIN"/>
    <property type="match status" value="1"/>
</dbReference>
<dbReference type="InterPro" id="IPR018931">
    <property type="entry name" value="DUF2520"/>
</dbReference>
<proteinExistence type="predicted"/>
<keyword evidence="4" id="KW-1185">Reference proteome</keyword>
<dbReference type="AlphaFoldDB" id="A0A2S5T7H9"/>
<reference evidence="3 4" key="1">
    <citation type="submission" date="2018-02" db="EMBL/GenBank/DDBJ databases">
        <title>Reclassifiation of [Polyangium] brachysporum DSM 7029 as Guopingzhaonella breviflexa gen. nov., sp. nov., a member of the family Comamonadaceae.</title>
        <authorList>
            <person name="Tang B."/>
        </authorList>
    </citation>
    <scope>NUCLEOTIDE SEQUENCE [LARGE SCALE GENOMIC DNA]</scope>
    <source>
        <strain evidence="3 4">DSM 15344</strain>
    </source>
</reference>
<dbReference type="Pfam" id="PF10728">
    <property type="entry name" value="DUF2520"/>
    <property type="match status" value="1"/>
</dbReference>
<dbReference type="InterPro" id="IPR036291">
    <property type="entry name" value="NAD(P)-bd_dom_sf"/>
</dbReference>
<organism evidence="3 4">
    <name type="scientific">Caldimonas thermodepolymerans</name>
    <dbReference type="NCBI Taxonomy" id="215580"/>
    <lineage>
        <taxon>Bacteria</taxon>
        <taxon>Pseudomonadati</taxon>
        <taxon>Pseudomonadota</taxon>
        <taxon>Betaproteobacteria</taxon>
        <taxon>Burkholderiales</taxon>
        <taxon>Sphaerotilaceae</taxon>
        <taxon>Caldimonas</taxon>
    </lineage>
</organism>
<dbReference type="Proteomes" id="UP000239406">
    <property type="component" value="Unassembled WGS sequence"/>
</dbReference>
<evidence type="ECO:0000313" key="4">
    <source>
        <dbReference type="Proteomes" id="UP000239406"/>
    </source>
</evidence>
<name>A0A2S5T7H9_9BURK</name>
<protein>
    <submittedName>
        <fullName evidence="3">DUF2520 domain-containing protein</fullName>
    </submittedName>
</protein>
<dbReference type="Gene3D" id="3.40.50.720">
    <property type="entry name" value="NAD(P)-binding Rossmann-like Domain"/>
    <property type="match status" value="1"/>
</dbReference>
<gene>
    <name evidence="3" type="ORF">C1702_05080</name>
</gene>
<dbReference type="InterPro" id="IPR019665">
    <property type="entry name" value="OxRdtase/DH_put_Rossmann_dom"/>
</dbReference>
<evidence type="ECO:0000259" key="1">
    <source>
        <dbReference type="Pfam" id="PF10727"/>
    </source>
</evidence>